<gene>
    <name evidence="1" type="ORF">SAMN06295937_102310</name>
</gene>
<protein>
    <submittedName>
        <fullName evidence="1">Uncharacterized protein</fullName>
    </submittedName>
</protein>
<reference evidence="2" key="1">
    <citation type="submission" date="2017-02" db="EMBL/GenBank/DDBJ databases">
        <authorList>
            <person name="Varghese N."/>
            <person name="Submissions S."/>
        </authorList>
    </citation>
    <scope>NUCLEOTIDE SEQUENCE [LARGE SCALE GENOMIC DNA]</scope>
    <source>
        <strain evidence="2">R11H</strain>
    </source>
</reference>
<dbReference type="EMBL" id="FUYP01000023">
    <property type="protein sequence ID" value="SKB84787.1"/>
    <property type="molecule type" value="Genomic_DNA"/>
</dbReference>
<organism evidence="1 2">
    <name type="scientific">Sphingopyxis flava</name>
    <dbReference type="NCBI Taxonomy" id="1507287"/>
    <lineage>
        <taxon>Bacteria</taxon>
        <taxon>Pseudomonadati</taxon>
        <taxon>Pseudomonadota</taxon>
        <taxon>Alphaproteobacteria</taxon>
        <taxon>Sphingomonadales</taxon>
        <taxon>Sphingomonadaceae</taxon>
        <taxon>Sphingopyxis</taxon>
    </lineage>
</organism>
<dbReference type="InterPro" id="IPR018715">
    <property type="entry name" value="DUF2239"/>
</dbReference>
<evidence type="ECO:0000313" key="2">
    <source>
        <dbReference type="Proteomes" id="UP000190044"/>
    </source>
</evidence>
<sequence>MSHVCGDRPGSETALRALNRGDIAVLMAAIAGWPADIRVPIAHLLAP</sequence>
<name>A0A1T5ELE6_9SPHN</name>
<dbReference type="Pfam" id="PF09998">
    <property type="entry name" value="DUF2239"/>
    <property type="match status" value="1"/>
</dbReference>
<proteinExistence type="predicted"/>
<evidence type="ECO:0000313" key="1">
    <source>
        <dbReference type="EMBL" id="SKB84787.1"/>
    </source>
</evidence>
<dbReference type="AlphaFoldDB" id="A0A1T5ELE6"/>
<accession>A0A1T5ELE6</accession>
<keyword evidence="2" id="KW-1185">Reference proteome</keyword>
<dbReference type="Proteomes" id="UP000190044">
    <property type="component" value="Unassembled WGS sequence"/>
</dbReference>